<dbReference type="AlphaFoldDB" id="A0A2R8C4S2"/>
<dbReference type="EMBL" id="ONZG01000002">
    <property type="protein sequence ID" value="SPJ27407.1"/>
    <property type="molecule type" value="Genomic_DNA"/>
</dbReference>
<evidence type="ECO:0000256" key="1">
    <source>
        <dbReference type="SAM" id="SignalP"/>
    </source>
</evidence>
<keyword evidence="3" id="KW-1185">Reference proteome</keyword>
<feature type="signal peptide" evidence="1">
    <location>
        <begin position="1"/>
        <end position="20"/>
    </location>
</feature>
<sequence>MVSGKFFMTAGLLAAIGSFAAFNPAQDATQPEDLPILQPPVAIKVSVLS</sequence>
<dbReference type="RefSeq" id="WP_165821363.1">
    <property type="nucleotide sequence ID" value="NZ_ONZG01000002.1"/>
</dbReference>
<organism evidence="2 3">
    <name type="scientific">Falsiruegeria mediterranea M17</name>
    <dbReference type="NCBI Taxonomy" id="1200281"/>
    <lineage>
        <taxon>Bacteria</taxon>
        <taxon>Pseudomonadati</taxon>
        <taxon>Pseudomonadota</taxon>
        <taxon>Alphaproteobacteria</taxon>
        <taxon>Rhodobacterales</taxon>
        <taxon>Roseobacteraceae</taxon>
        <taxon>Falsiruegeria</taxon>
    </lineage>
</organism>
<keyword evidence="1" id="KW-0732">Signal</keyword>
<proteinExistence type="predicted"/>
<reference evidence="3" key="1">
    <citation type="submission" date="2018-03" db="EMBL/GenBank/DDBJ databases">
        <authorList>
            <person name="Rodrigo-Torres L."/>
            <person name="Arahal R. D."/>
            <person name="Lucena T."/>
        </authorList>
    </citation>
    <scope>NUCLEOTIDE SEQUENCE [LARGE SCALE GENOMIC DNA]</scope>
    <source>
        <strain evidence="3">CECT 7615</strain>
    </source>
</reference>
<dbReference type="Proteomes" id="UP000244898">
    <property type="component" value="Unassembled WGS sequence"/>
</dbReference>
<protein>
    <submittedName>
        <fullName evidence="2">Uncharacterized protein</fullName>
    </submittedName>
</protein>
<gene>
    <name evidence="2" type="ORF">TRM7615_00891</name>
</gene>
<feature type="chain" id="PRO_5015306339" evidence="1">
    <location>
        <begin position="21"/>
        <end position="49"/>
    </location>
</feature>
<name>A0A2R8C4S2_9RHOB</name>
<evidence type="ECO:0000313" key="2">
    <source>
        <dbReference type="EMBL" id="SPJ27407.1"/>
    </source>
</evidence>
<accession>A0A2R8C4S2</accession>
<evidence type="ECO:0000313" key="3">
    <source>
        <dbReference type="Proteomes" id="UP000244898"/>
    </source>
</evidence>